<sequence length="650" mass="72237">MLASRVGNVTLARSNAQAASLAPTVARQRLRRNVNTLAGFGVSRYIDGLLNEIHRLRGVIQATSVASPNKTDSRRDTDSDSRLRYEINTADSPHETPSRLPRANMPHTTVTPPPSATEPHEGVRNPLLDDRPWFFTLTPEMPILVGEASDAGFATRLRQELLGRSQGHYPRTQNIRDEALCSLWTSEDVWPTPSRARFLLKVAFRTACRRYYITRKSTTLQLLEQAILDPTSCDLLSTCKLYALFALGEAYSTRSSQFDKTFPGIAYYASATRMLRVFSEQPRIDCVEIMMSIYALAMNRRHSAYCMVGSAVRFGVIMGLHLNVPQDQLPNRELREHRNRVWWTAYILDRSWSYMLGKPVSIPDEDIDVDLPSDVQPSSQSTAEDFADTAYLTAGVHVARIGAQIAASIYGRRPQVNTFSQRVRQALQDLDGWLQGLPATLRAAISQVPPNAPMPLVTLYLYFNQQLGLYCSMHFACVVRGTRAARTIDYHSMKPPLLYQKLVSNAHEDHTMSSPSPGFLQDPSSSADRDDFETTVQILKQLDHNGNYAAKEFCRHVDSIKAILESGRYLTCQPGCPQCPPAGPTADDAILPASCAADAVAESADVPRLGLDESSLEGLLSQSNLDLGFLDPSVVDDGFQAFMWLEGDFN</sequence>
<protein>
    <submittedName>
        <fullName evidence="1">Uncharacterized protein</fullName>
    </submittedName>
</protein>
<proteinExistence type="predicted"/>
<gene>
    <name evidence="1" type="ORF">N8T08_004030</name>
</gene>
<dbReference type="Proteomes" id="UP001177260">
    <property type="component" value="Unassembled WGS sequence"/>
</dbReference>
<accession>A0ACC3B6Z7</accession>
<evidence type="ECO:0000313" key="2">
    <source>
        <dbReference type="Proteomes" id="UP001177260"/>
    </source>
</evidence>
<keyword evidence="2" id="KW-1185">Reference proteome</keyword>
<dbReference type="EMBL" id="JAOPJF010000022">
    <property type="protein sequence ID" value="KAK1145789.1"/>
    <property type="molecule type" value="Genomic_DNA"/>
</dbReference>
<evidence type="ECO:0000313" key="1">
    <source>
        <dbReference type="EMBL" id="KAK1145789.1"/>
    </source>
</evidence>
<name>A0ACC3B6Z7_9EURO</name>
<organism evidence="1 2">
    <name type="scientific">Aspergillus melleus</name>
    <dbReference type="NCBI Taxonomy" id="138277"/>
    <lineage>
        <taxon>Eukaryota</taxon>
        <taxon>Fungi</taxon>
        <taxon>Dikarya</taxon>
        <taxon>Ascomycota</taxon>
        <taxon>Pezizomycotina</taxon>
        <taxon>Eurotiomycetes</taxon>
        <taxon>Eurotiomycetidae</taxon>
        <taxon>Eurotiales</taxon>
        <taxon>Aspergillaceae</taxon>
        <taxon>Aspergillus</taxon>
        <taxon>Aspergillus subgen. Circumdati</taxon>
    </lineage>
</organism>
<comment type="caution">
    <text evidence="1">The sequence shown here is derived from an EMBL/GenBank/DDBJ whole genome shotgun (WGS) entry which is preliminary data.</text>
</comment>
<reference evidence="1 2" key="1">
    <citation type="journal article" date="2023" name="ACS Omega">
        <title>Identification of the Neoaspergillic Acid Biosynthesis Gene Cluster by Establishing an In Vitro CRISPR-Ribonucleoprotein Genetic System in Aspergillus melleus.</title>
        <authorList>
            <person name="Yuan B."/>
            <person name="Grau M.F."/>
            <person name="Murata R.M."/>
            <person name="Torok T."/>
            <person name="Venkateswaran K."/>
            <person name="Stajich J.E."/>
            <person name="Wang C.C.C."/>
        </authorList>
    </citation>
    <scope>NUCLEOTIDE SEQUENCE [LARGE SCALE GENOMIC DNA]</scope>
    <source>
        <strain evidence="1 2">IMV 1140</strain>
    </source>
</reference>